<dbReference type="Gene3D" id="3.60.15.10">
    <property type="entry name" value="Ribonuclease Z/Hydroxyacylglutathione hydrolase-like"/>
    <property type="match status" value="1"/>
</dbReference>
<feature type="region of interest" description="Disordered" evidence="5">
    <location>
        <begin position="295"/>
        <end position="316"/>
    </location>
</feature>
<dbReference type="InterPro" id="IPR036866">
    <property type="entry name" value="RibonucZ/Hydroxyglut_hydro"/>
</dbReference>
<dbReference type="Proteomes" id="UP000758155">
    <property type="component" value="Unassembled WGS sequence"/>
</dbReference>
<feature type="compositionally biased region" description="Basic and acidic residues" evidence="5">
    <location>
        <begin position="51"/>
        <end position="62"/>
    </location>
</feature>
<evidence type="ECO:0000256" key="5">
    <source>
        <dbReference type="SAM" id="MobiDB-lite"/>
    </source>
</evidence>
<feature type="region of interest" description="Disordered" evidence="5">
    <location>
        <begin position="41"/>
        <end position="62"/>
    </location>
</feature>
<dbReference type="PANTHER" id="PTHR42978">
    <property type="entry name" value="QUORUM-QUENCHING LACTONASE YTNP-RELATED-RELATED"/>
    <property type="match status" value="1"/>
</dbReference>
<sequence length="375" mass="41440">MPVSFDSTHPADLPWHPIPSGLAACKVHLIQAGGLAIPTDMVLLPGPDQPADSKDNQKDSRPKKYYAPDYVFLIEHTATGDKYLFDLGIRKDLEHLPPTIVKNVLPQFDCEPKSPAEILQEHGTPEQQPEKVKAVIFSHMHFDHVGDGAKAGFENAELWVGPTCCTYARPGYPVDEKAPTLSETLPTDGSRQILEAFVPDELLNEAKDKRAGKVIEGLQKGLYNAVALKKADWIGLGSFDRGFDVFGDGSAYLIDAPGHSAGHQMMLIRTMAGSGDDTFVLLAGDCFHHPDLLKEPRRTARPPYSKGGMHSDPEPALDTIYRTKEFAEKDNIWVVAAHDFSVGENIQPGMKEIQGLVQINDWRAKKWKKPLHEKL</sequence>
<dbReference type="OrthoDB" id="10250730at2759"/>
<dbReference type="GO" id="GO:0046872">
    <property type="term" value="F:metal ion binding"/>
    <property type="evidence" value="ECO:0007669"/>
    <property type="project" value="UniProtKB-KW"/>
</dbReference>
<comment type="caution">
    <text evidence="7">The sequence shown here is derived from an EMBL/GenBank/DDBJ whole genome shotgun (WGS) entry which is preliminary data.</text>
</comment>
<evidence type="ECO:0000313" key="7">
    <source>
        <dbReference type="EMBL" id="KAF3047504.1"/>
    </source>
</evidence>
<proteinExistence type="inferred from homology"/>
<accession>A0A9P5C626</accession>
<keyword evidence="3" id="KW-0378">Hydrolase</keyword>
<dbReference type="AlphaFoldDB" id="A0A9P5C626"/>
<dbReference type="SUPFAM" id="SSF56281">
    <property type="entry name" value="Metallo-hydrolase/oxidoreductase"/>
    <property type="match status" value="1"/>
</dbReference>
<organism evidence="7 8">
    <name type="scientific">Didymella heteroderae</name>
    <dbReference type="NCBI Taxonomy" id="1769908"/>
    <lineage>
        <taxon>Eukaryota</taxon>
        <taxon>Fungi</taxon>
        <taxon>Dikarya</taxon>
        <taxon>Ascomycota</taxon>
        <taxon>Pezizomycotina</taxon>
        <taxon>Dothideomycetes</taxon>
        <taxon>Pleosporomycetidae</taxon>
        <taxon>Pleosporales</taxon>
        <taxon>Pleosporineae</taxon>
        <taxon>Didymellaceae</taxon>
        <taxon>Didymella</taxon>
    </lineage>
</organism>
<keyword evidence="4" id="KW-0862">Zinc</keyword>
<evidence type="ECO:0000256" key="2">
    <source>
        <dbReference type="ARBA" id="ARBA00022723"/>
    </source>
</evidence>
<dbReference type="PANTHER" id="PTHR42978:SF5">
    <property type="entry name" value="METALLO-BETA-LACTAMASE DOMAIN-CONTAINING PROTEIN"/>
    <property type="match status" value="1"/>
</dbReference>
<dbReference type="InterPro" id="IPR051013">
    <property type="entry name" value="MBL_superfamily_lactonases"/>
</dbReference>
<gene>
    <name evidence="7" type="ORF">E8E12_009506</name>
</gene>
<keyword evidence="2" id="KW-0479">Metal-binding</keyword>
<protein>
    <recommendedName>
        <fullName evidence="6">Metallo-beta-lactamase domain-containing protein</fullName>
    </recommendedName>
</protein>
<name>A0A9P5C626_9PLEO</name>
<evidence type="ECO:0000313" key="8">
    <source>
        <dbReference type="Proteomes" id="UP000758155"/>
    </source>
</evidence>
<dbReference type="EMBL" id="SWKV01000002">
    <property type="protein sequence ID" value="KAF3047504.1"/>
    <property type="molecule type" value="Genomic_DNA"/>
</dbReference>
<keyword evidence="8" id="KW-1185">Reference proteome</keyword>
<evidence type="ECO:0000259" key="6">
    <source>
        <dbReference type="SMART" id="SM00849"/>
    </source>
</evidence>
<reference evidence="7" key="1">
    <citation type="submission" date="2019-04" db="EMBL/GenBank/DDBJ databases">
        <title>Sequencing of skin fungus with MAO and IRED activity.</title>
        <authorList>
            <person name="Marsaioli A.J."/>
            <person name="Bonatto J.M.C."/>
            <person name="Reis Junior O."/>
        </authorList>
    </citation>
    <scope>NUCLEOTIDE SEQUENCE</scope>
    <source>
        <strain evidence="7">28M1</strain>
    </source>
</reference>
<evidence type="ECO:0000256" key="1">
    <source>
        <dbReference type="ARBA" id="ARBA00007749"/>
    </source>
</evidence>
<dbReference type="CDD" id="cd07730">
    <property type="entry name" value="metallo-hydrolase-like_MBL-fold"/>
    <property type="match status" value="1"/>
</dbReference>
<feature type="domain" description="Metallo-beta-lactamase" evidence="6">
    <location>
        <begin position="68"/>
        <end position="338"/>
    </location>
</feature>
<evidence type="ECO:0000256" key="3">
    <source>
        <dbReference type="ARBA" id="ARBA00022801"/>
    </source>
</evidence>
<dbReference type="InterPro" id="IPR001279">
    <property type="entry name" value="Metallo-B-lactamas"/>
</dbReference>
<dbReference type="SMART" id="SM00849">
    <property type="entry name" value="Lactamase_B"/>
    <property type="match status" value="1"/>
</dbReference>
<dbReference type="GO" id="GO:0016787">
    <property type="term" value="F:hydrolase activity"/>
    <property type="evidence" value="ECO:0007669"/>
    <property type="project" value="UniProtKB-KW"/>
</dbReference>
<evidence type="ECO:0000256" key="4">
    <source>
        <dbReference type="ARBA" id="ARBA00022833"/>
    </source>
</evidence>
<comment type="similarity">
    <text evidence="1">Belongs to the metallo-beta-lactamase superfamily.</text>
</comment>